<organism evidence="4">
    <name type="scientific">Caenorhabditis remanei</name>
    <name type="common">Caenorhabditis vulgaris</name>
    <dbReference type="NCBI Taxonomy" id="31234"/>
    <lineage>
        <taxon>Eukaryota</taxon>
        <taxon>Metazoa</taxon>
        <taxon>Ecdysozoa</taxon>
        <taxon>Nematoda</taxon>
        <taxon>Chromadorea</taxon>
        <taxon>Rhabditida</taxon>
        <taxon>Rhabditina</taxon>
        <taxon>Rhabditomorpha</taxon>
        <taxon>Rhabditoidea</taxon>
        <taxon>Rhabditidae</taxon>
        <taxon>Peloderinae</taxon>
        <taxon>Caenorhabditis</taxon>
    </lineage>
</organism>
<dbReference type="STRING" id="31234.E3M125"/>
<dbReference type="Proteomes" id="UP000008281">
    <property type="component" value="Unassembled WGS sequence"/>
</dbReference>
<evidence type="ECO:0000313" key="3">
    <source>
        <dbReference type="EMBL" id="EFO89025.1"/>
    </source>
</evidence>
<feature type="region of interest" description="Disordered" evidence="1">
    <location>
        <begin position="492"/>
        <end position="519"/>
    </location>
</feature>
<dbReference type="EMBL" id="DS268421">
    <property type="protein sequence ID" value="EFO89025.1"/>
    <property type="molecule type" value="Genomic_DNA"/>
</dbReference>
<feature type="region of interest" description="Disordered" evidence="1">
    <location>
        <begin position="115"/>
        <end position="264"/>
    </location>
</feature>
<evidence type="ECO:0000256" key="1">
    <source>
        <dbReference type="SAM" id="MobiDB-lite"/>
    </source>
</evidence>
<feature type="compositionally biased region" description="Basic and acidic residues" evidence="1">
    <location>
        <begin position="235"/>
        <end position="253"/>
    </location>
</feature>
<reference evidence="3" key="1">
    <citation type="submission" date="2007-07" db="EMBL/GenBank/DDBJ databases">
        <title>PCAP assembly of the Caenorhabditis remanei genome.</title>
        <authorList>
            <consortium name="The Caenorhabditis remanei Sequencing Consortium"/>
            <person name="Wilson R.K."/>
        </authorList>
    </citation>
    <scope>NUCLEOTIDE SEQUENCE [LARGE SCALE GENOMIC DNA]</scope>
    <source>
        <strain evidence="3">PB4641</strain>
    </source>
</reference>
<feature type="compositionally biased region" description="Low complexity" evidence="1">
    <location>
        <begin position="115"/>
        <end position="132"/>
    </location>
</feature>
<dbReference type="AlphaFoldDB" id="E3M125"/>
<gene>
    <name evidence="3" type="ORF">CRE_06294</name>
</gene>
<accession>E3M125</accession>
<sequence length="787" mass="90010">MDNNAFTPTNVFFLFLMLYQLLVNANRRREREEFYRLLPRPAGRPVGGEEGLTAFRPVTPTPDPPVLFVCEAPVGTWYPTREVPGSTAAGDSQIISQLLTYLNCLLPPPGIAVVGAEGSDGPGSAPSGSGPDTSLDGEDGNDDQPGPSRRRSEPDTRDVGTGTTEAEDPRLAQLMEENERLRKENEEKDKKLEKANKEKELGARVDLLEKRMENLEKENKDKEGHGIEIGGEGTENDKLKEELKKAEEEKKTAQDAVNAMGEMDNEVIKKLEDDLKKATKEKDDMEAKMKEKLVKEKKKTESAKAKMEEERKKKEAAERELKEIEKIENEEINKLKTALKRSEDAREKQIMMMKRILDEERKKTESAIEKMEEEKTKREAEEKKLKKMKEKENEEIKRLMAALEEERKKNQLLQDQLDEAHRKDVPSGTSDMKIQTSVEQLDEESQTDIGEVIQPVTFANYRSQPQLPMQLPRDSQVEDVALPGGGEEQMAEELMVEESGPVEPNRPEEQDTEDVEGAETTDIGIVHHVQPVNFYNYGNQFQFRSPPQAPGHSPVEAAALPGGGEELLAEESGPQEAPKQRRGTYRRKKTGAVEPWKPTRTESDNVRKIKQHTTPLDPNSLEFLQAFGAAQKNCQDCPLYSDEFLPDRRNLFNPQFTSQIPQKVSMKRVTAKRLFFNYRKSQKHDIKKTKEEWKQIEREEGQEFFDWCERDRMLFEEFKHQLERGFIRTRETDELGAGEEEEDEEEEEREEKKTRKRGRPRKDKNNDNEGEPDGKKSKKDEAGPSSQ</sequence>
<protein>
    <submittedName>
        <fullName evidence="3">Uncharacterized protein</fullName>
    </submittedName>
</protein>
<feature type="compositionally biased region" description="Acidic residues" evidence="1">
    <location>
        <begin position="734"/>
        <end position="749"/>
    </location>
</feature>
<feature type="signal peptide" evidence="2">
    <location>
        <begin position="1"/>
        <end position="25"/>
    </location>
</feature>
<evidence type="ECO:0000313" key="4">
    <source>
        <dbReference type="Proteomes" id="UP000008281"/>
    </source>
</evidence>
<dbReference type="HOGENOM" id="CLU_356494_0_0_1"/>
<feature type="compositionally biased region" description="Basic and acidic residues" evidence="1">
    <location>
        <begin position="597"/>
        <end position="607"/>
    </location>
</feature>
<feature type="region of interest" description="Disordered" evidence="1">
    <location>
        <begin position="727"/>
        <end position="787"/>
    </location>
</feature>
<feature type="region of interest" description="Disordered" evidence="1">
    <location>
        <begin position="568"/>
        <end position="607"/>
    </location>
</feature>
<feature type="region of interest" description="Disordered" evidence="1">
    <location>
        <begin position="356"/>
        <end position="393"/>
    </location>
</feature>
<feature type="compositionally biased region" description="Basic residues" evidence="1">
    <location>
        <begin position="580"/>
        <end position="590"/>
    </location>
</feature>
<feature type="compositionally biased region" description="Basic and acidic residues" evidence="1">
    <location>
        <begin position="177"/>
        <end position="226"/>
    </location>
</feature>
<feature type="compositionally biased region" description="Basic and acidic residues" evidence="1">
    <location>
        <begin position="763"/>
        <end position="787"/>
    </location>
</feature>
<name>E3M125_CAERE</name>
<feature type="compositionally biased region" description="Acidic residues" evidence="1">
    <location>
        <begin position="510"/>
        <end position="519"/>
    </location>
</feature>
<keyword evidence="2" id="KW-0732">Signal</keyword>
<proteinExistence type="predicted"/>
<dbReference type="InParanoid" id="E3M125"/>
<evidence type="ECO:0000256" key="2">
    <source>
        <dbReference type="SAM" id="SignalP"/>
    </source>
</evidence>
<keyword evidence="4" id="KW-1185">Reference proteome</keyword>
<feature type="chain" id="PRO_5003174939" evidence="2">
    <location>
        <begin position="26"/>
        <end position="787"/>
    </location>
</feature>
<feature type="region of interest" description="Disordered" evidence="1">
    <location>
        <begin position="279"/>
        <end position="319"/>
    </location>
</feature>